<dbReference type="GO" id="GO:0031956">
    <property type="term" value="F:medium-chain fatty acid-CoA ligase activity"/>
    <property type="evidence" value="ECO:0007669"/>
    <property type="project" value="UniProtKB-ARBA"/>
</dbReference>
<sequence>MDLLPKYDANYVPLTPITFLKRANAAYANRTSVIYEGTRFTWSQTYERCCRLADSLRSLKVEKNDVVSVLGPNIPAVYEMHFAVPMAGAVLNAINTRLDAKNIATILSHSGAKVFFVDYQFVEVASEALGFLDGAAAPSILACIDDIDTPTGVRFGQSEYEQLVQRGNPGYTGELVQDEWDPIALNYTSGTTSAPKGVVYSHRGAYLSTLSQILGWEMGNAPVYLWSLPMFHCNGWAFTWGVAARGGTNVCLRNTTAKDMYHNIAEHAVTHMCCAPVVFNVLLEAKPHERLEITSPVEILTGGAPPPASLLPKIERLGFHVTHGYGLTETAGPALVCEWQRKWNKLPQQDQAKLKARQGISLLTLSDADVKDLDTMASVPRDGETTGEIATSNAFRNGWFATGDIGVIHPDGYLEIKDRSKDVIISGGENISSVELESVLYRHPRVLEAAVVAMPHPKWGESPCAFISVKKNYNGDTNDVVKESDIIAYCKKNLPRFMVPKRVEFMAELPKTSTGKIHKFQLRALAQNFVVTENLPGKIITGPIQLSASGQVNTQVQG</sequence>
<organism evidence="8">
    <name type="scientific">Salix viminalis</name>
    <name type="common">Common osier</name>
    <name type="synonym">Basket willow</name>
    <dbReference type="NCBI Taxonomy" id="40686"/>
    <lineage>
        <taxon>Eukaryota</taxon>
        <taxon>Viridiplantae</taxon>
        <taxon>Streptophyta</taxon>
        <taxon>Embryophyta</taxon>
        <taxon>Tracheophyta</taxon>
        <taxon>Spermatophyta</taxon>
        <taxon>Magnoliopsida</taxon>
        <taxon>eudicotyledons</taxon>
        <taxon>Gunneridae</taxon>
        <taxon>Pentapetalae</taxon>
        <taxon>rosids</taxon>
        <taxon>fabids</taxon>
        <taxon>Malpighiales</taxon>
        <taxon>Salicaceae</taxon>
        <taxon>Saliceae</taxon>
        <taxon>Salix</taxon>
    </lineage>
</organism>
<dbReference type="InterPro" id="IPR045851">
    <property type="entry name" value="AMP-bd_C_sf"/>
</dbReference>
<evidence type="ECO:0000259" key="6">
    <source>
        <dbReference type="Pfam" id="PF00501"/>
    </source>
</evidence>
<name>A0A6N2NAR6_SALVM</name>
<accession>A0A6N2NAR6</accession>
<dbReference type="InterPro" id="IPR000873">
    <property type="entry name" value="AMP-dep_synth/lig_dom"/>
</dbReference>
<dbReference type="InterPro" id="IPR042099">
    <property type="entry name" value="ANL_N_sf"/>
</dbReference>
<reference evidence="8" key="1">
    <citation type="submission" date="2019-03" db="EMBL/GenBank/DDBJ databases">
        <authorList>
            <person name="Mank J."/>
            <person name="Almeida P."/>
        </authorList>
    </citation>
    <scope>NUCLEOTIDE SEQUENCE</scope>
    <source>
        <strain evidence="8">78183</strain>
    </source>
</reference>
<dbReference type="NCBIfam" id="NF006020">
    <property type="entry name" value="PRK08162.1"/>
    <property type="match status" value="1"/>
</dbReference>
<evidence type="ECO:0000256" key="5">
    <source>
        <dbReference type="ARBA" id="ARBA00022840"/>
    </source>
</evidence>
<dbReference type="GO" id="GO:0005829">
    <property type="term" value="C:cytosol"/>
    <property type="evidence" value="ECO:0007669"/>
    <property type="project" value="UniProtKB-SubCell"/>
</dbReference>
<dbReference type="InterPro" id="IPR020845">
    <property type="entry name" value="AMP-binding_CS"/>
</dbReference>
<protein>
    <recommendedName>
        <fullName evidence="9">AMP-dependent synthetase/ligase domain-containing protein</fullName>
    </recommendedName>
</protein>
<evidence type="ECO:0000256" key="3">
    <source>
        <dbReference type="ARBA" id="ARBA00022598"/>
    </source>
</evidence>
<evidence type="ECO:0008006" key="9">
    <source>
        <dbReference type="Google" id="ProtNLM"/>
    </source>
</evidence>
<dbReference type="FunFam" id="3.30.300.30:FF:000008">
    <property type="entry name" value="2,3-dihydroxybenzoate-AMP ligase"/>
    <property type="match status" value="1"/>
</dbReference>
<evidence type="ECO:0000313" key="8">
    <source>
        <dbReference type="EMBL" id="VFU64039.1"/>
    </source>
</evidence>
<dbReference type="InterPro" id="IPR025110">
    <property type="entry name" value="AMP-bd_C"/>
</dbReference>
<dbReference type="PANTHER" id="PTHR43859:SF2">
    <property type="entry name" value="BUTYRATE--COA LIGASE AAE11, PEROXISOMAL"/>
    <property type="match status" value="1"/>
</dbReference>
<comment type="subcellular location">
    <subcellularLocation>
        <location evidence="1">Cytoplasm</location>
        <location evidence="1">Cytosol</location>
    </subcellularLocation>
</comment>
<evidence type="ECO:0000256" key="4">
    <source>
        <dbReference type="ARBA" id="ARBA00022741"/>
    </source>
</evidence>
<evidence type="ECO:0000256" key="1">
    <source>
        <dbReference type="ARBA" id="ARBA00004514"/>
    </source>
</evidence>
<evidence type="ECO:0000259" key="7">
    <source>
        <dbReference type="Pfam" id="PF13193"/>
    </source>
</evidence>
<feature type="domain" description="AMP-binding enzyme C-terminal" evidence="7">
    <location>
        <begin position="435"/>
        <end position="516"/>
    </location>
</feature>
<dbReference type="GO" id="GO:0005524">
    <property type="term" value="F:ATP binding"/>
    <property type="evidence" value="ECO:0007669"/>
    <property type="project" value="UniProtKB-KW"/>
</dbReference>
<dbReference type="Pfam" id="PF13193">
    <property type="entry name" value="AMP-binding_C"/>
    <property type="match status" value="1"/>
</dbReference>
<gene>
    <name evidence="8" type="ORF">SVIM_LOCUS489714</name>
</gene>
<keyword evidence="3" id="KW-0436">Ligase</keyword>
<dbReference type="PROSITE" id="PS00455">
    <property type="entry name" value="AMP_BINDING"/>
    <property type="match status" value="1"/>
</dbReference>
<dbReference type="Gene3D" id="3.30.300.30">
    <property type="match status" value="1"/>
</dbReference>
<dbReference type="CDD" id="cd12118">
    <property type="entry name" value="ttLC_FACS_AEE21_like"/>
    <property type="match status" value="1"/>
</dbReference>
<dbReference type="EMBL" id="CAADRP010002240">
    <property type="protein sequence ID" value="VFU64039.1"/>
    <property type="molecule type" value="Genomic_DNA"/>
</dbReference>
<dbReference type="Gene3D" id="3.40.50.12780">
    <property type="entry name" value="N-terminal domain of ligase-like"/>
    <property type="match status" value="1"/>
</dbReference>
<dbReference type="AlphaFoldDB" id="A0A6N2NAR6"/>
<dbReference type="SUPFAM" id="SSF56801">
    <property type="entry name" value="Acetyl-CoA synthetase-like"/>
    <property type="match status" value="1"/>
</dbReference>
<keyword evidence="5" id="KW-0067">ATP-binding</keyword>
<evidence type="ECO:0000256" key="2">
    <source>
        <dbReference type="ARBA" id="ARBA00006432"/>
    </source>
</evidence>
<feature type="domain" description="AMP-dependent synthetase/ligase" evidence="6">
    <location>
        <begin position="21"/>
        <end position="392"/>
    </location>
</feature>
<dbReference type="Pfam" id="PF00501">
    <property type="entry name" value="AMP-binding"/>
    <property type="match status" value="1"/>
</dbReference>
<keyword evidence="4" id="KW-0547">Nucleotide-binding</keyword>
<proteinExistence type="inferred from homology"/>
<dbReference type="PANTHER" id="PTHR43859">
    <property type="entry name" value="ACYL-ACTIVATING ENZYME"/>
    <property type="match status" value="1"/>
</dbReference>
<comment type="similarity">
    <text evidence="2">Belongs to the ATP-dependent AMP-binding enzyme family.</text>
</comment>